<dbReference type="SUPFAM" id="SSF51905">
    <property type="entry name" value="FAD/NAD(P)-binding domain"/>
    <property type="match status" value="1"/>
</dbReference>
<organism evidence="1 2">
    <name type="scientific">Nocardioides kongjuensis</name>
    <dbReference type="NCBI Taxonomy" id="349522"/>
    <lineage>
        <taxon>Bacteria</taxon>
        <taxon>Bacillati</taxon>
        <taxon>Actinomycetota</taxon>
        <taxon>Actinomycetes</taxon>
        <taxon>Propionibacteriales</taxon>
        <taxon>Nocardioidaceae</taxon>
        <taxon>Nocardioides</taxon>
    </lineage>
</organism>
<dbReference type="PRINTS" id="PR00411">
    <property type="entry name" value="PNDRDTASEI"/>
</dbReference>
<dbReference type="Pfam" id="PF13450">
    <property type="entry name" value="NAD_binding_8"/>
    <property type="match status" value="1"/>
</dbReference>
<protein>
    <submittedName>
        <fullName evidence="1">Phytoene dehydrogenase-like protein</fullName>
    </submittedName>
</protein>
<dbReference type="Gene3D" id="3.90.660.50">
    <property type="match status" value="1"/>
</dbReference>
<dbReference type="InterPro" id="IPR036188">
    <property type="entry name" value="FAD/NAD-bd_sf"/>
</dbReference>
<dbReference type="RefSeq" id="WP_246319052.1">
    <property type="nucleotide sequence ID" value="NZ_BAABEF010000001.1"/>
</dbReference>
<dbReference type="PANTHER" id="PTHR10668:SF105">
    <property type="entry name" value="DEHYDROGENASE-RELATED"/>
    <property type="match status" value="1"/>
</dbReference>
<dbReference type="EMBL" id="JACCBF010000001">
    <property type="protein sequence ID" value="NYD31385.1"/>
    <property type="molecule type" value="Genomic_DNA"/>
</dbReference>
<dbReference type="Gene3D" id="3.50.50.60">
    <property type="entry name" value="FAD/NAD(P)-binding domain"/>
    <property type="match status" value="2"/>
</dbReference>
<dbReference type="AlphaFoldDB" id="A0A852RJX7"/>
<accession>A0A852RJX7</accession>
<gene>
    <name evidence="1" type="ORF">BJ958_002931</name>
</gene>
<name>A0A852RJX7_9ACTN</name>
<proteinExistence type="predicted"/>
<evidence type="ECO:0000313" key="2">
    <source>
        <dbReference type="Proteomes" id="UP000582231"/>
    </source>
</evidence>
<dbReference type="Proteomes" id="UP000582231">
    <property type="component" value="Unassembled WGS sequence"/>
</dbReference>
<keyword evidence="2" id="KW-1185">Reference proteome</keyword>
<reference evidence="1 2" key="1">
    <citation type="submission" date="2020-07" db="EMBL/GenBank/DDBJ databases">
        <title>Sequencing the genomes of 1000 actinobacteria strains.</title>
        <authorList>
            <person name="Klenk H.-P."/>
        </authorList>
    </citation>
    <scope>NUCLEOTIDE SEQUENCE [LARGE SCALE GENOMIC DNA]</scope>
    <source>
        <strain evidence="1 2">DSM 19082</strain>
    </source>
</reference>
<comment type="caution">
    <text evidence="1">The sequence shown here is derived from an EMBL/GenBank/DDBJ whole genome shotgun (WGS) entry which is preliminary data.</text>
</comment>
<dbReference type="PANTHER" id="PTHR10668">
    <property type="entry name" value="PHYTOENE DEHYDROGENASE"/>
    <property type="match status" value="1"/>
</dbReference>
<evidence type="ECO:0000313" key="1">
    <source>
        <dbReference type="EMBL" id="NYD31385.1"/>
    </source>
</evidence>
<sequence>MPSREQPMTTAVVVGSGPNGLAAAIRLAQAGLAVTVVEAHDRPGGGTRTSELTLPGLLHDDCAAFHPTGVASPFFASLGLERHGLRWLWPEVDLAHPLDDGRAGIAARDMSLSAESLGDDGPRWRRIFEPIVRRFDDLIAEVFQPVVHVPRHPLTLGRFGLKALMPATWTAARFGDDPARALFTGVAAHAFGRLDTPLSGSVGLMLTGTAHAVGWPVAEGGTESITRALLAELASYGGRVVTGVRVTSLDQLRDLVGSAPEVVVLDTAPAGVLDIVGDRLPARVRRSLTRYSYGPAAFKVDLAIEGDIPWTNEACRRAGTLHLGGTAEQVAAIEKGTVRGRMADQPFVLLGQQYLIDPSRSSGSANPVYAYAHVPHGYTGDATEAVLGQVERFAPGFRERVLAVATRGPAEWEAYNANYVGGDISAGANTARQIAFRPRPALDPYFLGVPGVYLCSSATPPGAGVHGMGGFHAAEAALSRLR</sequence>